<dbReference type="Proteomes" id="UP000076727">
    <property type="component" value="Unassembled WGS sequence"/>
</dbReference>
<evidence type="ECO:0000313" key="3">
    <source>
        <dbReference type="Proteomes" id="UP000076727"/>
    </source>
</evidence>
<proteinExistence type="predicted"/>
<name>A0A165KIA8_9APHY</name>
<feature type="compositionally biased region" description="Polar residues" evidence="1">
    <location>
        <begin position="43"/>
        <end position="68"/>
    </location>
</feature>
<accession>A0A165KIA8</accession>
<protein>
    <submittedName>
        <fullName evidence="2">Uncharacterized protein</fullName>
    </submittedName>
</protein>
<evidence type="ECO:0000256" key="1">
    <source>
        <dbReference type="SAM" id="MobiDB-lite"/>
    </source>
</evidence>
<dbReference type="EMBL" id="KV429226">
    <property type="protein sequence ID" value="KZT63174.1"/>
    <property type="molecule type" value="Genomic_DNA"/>
</dbReference>
<organism evidence="2 3">
    <name type="scientific">Daedalea quercina L-15889</name>
    <dbReference type="NCBI Taxonomy" id="1314783"/>
    <lineage>
        <taxon>Eukaryota</taxon>
        <taxon>Fungi</taxon>
        <taxon>Dikarya</taxon>
        <taxon>Basidiomycota</taxon>
        <taxon>Agaricomycotina</taxon>
        <taxon>Agaricomycetes</taxon>
        <taxon>Polyporales</taxon>
        <taxon>Fomitopsis</taxon>
    </lineage>
</organism>
<gene>
    <name evidence="2" type="ORF">DAEQUDRAFT_185188</name>
</gene>
<sequence>MRPLAAHAARSSTPPTPDSPTPSVRRRPVSSRFSEMDLPPTSDRPSSPEDLQSSGSSHSRQGEGSTAKRSGRKRSREELIANDNEPEAEPSKRSRTHSGQFPSLKALGKRRMKGL</sequence>
<reference evidence="2 3" key="1">
    <citation type="journal article" date="2016" name="Mol. Biol. Evol.">
        <title>Comparative Genomics of Early-Diverging Mushroom-Forming Fungi Provides Insights into the Origins of Lignocellulose Decay Capabilities.</title>
        <authorList>
            <person name="Nagy L.G."/>
            <person name="Riley R."/>
            <person name="Tritt A."/>
            <person name="Adam C."/>
            <person name="Daum C."/>
            <person name="Floudas D."/>
            <person name="Sun H."/>
            <person name="Yadav J.S."/>
            <person name="Pangilinan J."/>
            <person name="Larsson K.H."/>
            <person name="Matsuura K."/>
            <person name="Barry K."/>
            <person name="Labutti K."/>
            <person name="Kuo R."/>
            <person name="Ohm R.A."/>
            <person name="Bhattacharya S.S."/>
            <person name="Shirouzu T."/>
            <person name="Yoshinaga Y."/>
            <person name="Martin F.M."/>
            <person name="Grigoriev I.V."/>
            <person name="Hibbett D.S."/>
        </authorList>
    </citation>
    <scope>NUCLEOTIDE SEQUENCE [LARGE SCALE GENOMIC DNA]</scope>
    <source>
        <strain evidence="2 3">L-15889</strain>
    </source>
</reference>
<evidence type="ECO:0000313" key="2">
    <source>
        <dbReference type="EMBL" id="KZT63174.1"/>
    </source>
</evidence>
<keyword evidence="3" id="KW-1185">Reference proteome</keyword>
<feature type="region of interest" description="Disordered" evidence="1">
    <location>
        <begin position="1"/>
        <end position="115"/>
    </location>
</feature>
<dbReference type="AlphaFoldDB" id="A0A165KIA8"/>